<dbReference type="PROSITE" id="PS51257">
    <property type="entry name" value="PROKAR_LIPOPROTEIN"/>
    <property type="match status" value="1"/>
</dbReference>
<dbReference type="PROSITE" id="PS51724">
    <property type="entry name" value="SPOR"/>
    <property type="match status" value="1"/>
</dbReference>
<keyword evidence="1" id="KW-0732">Signal</keyword>
<keyword evidence="8" id="KW-1185">Reference proteome</keyword>
<protein>
    <recommendedName>
        <fullName evidence="4">Endolytic peptidoglycan transglycosylase RlpA</fullName>
        <ecNumber evidence="4">4.2.2.-</ecNumber>
    </recommendedName>
</protein>
<evidence type="ECO:0000256" key="3">
    <source>
        <dbReference type="ARBA" id="ARBA00023316"/>
    </source>
</evidence>
<gene>
    <name evidence="4" type="primary">rlpA</name>
    <name evidence="7" type="ORF">EYC98_00595</name>
</gene>
<keyword evidence="4" id="KW-0449">Lipoprotein</keyword>
<comment type="subcellular location">
    <subcellularLocation>
        <location evidence="4">Cell membrane</location>
        <topology evidence="4">Lipid-anchor</topology>
    </subcellularLocation>
</comment>
<comment type="caution">
    <text evidence="7">The sequence shown here is derived from an EMBL/GenBank/DDBJ whole genome shotgun (WGS) entry which is preliminary data.</text>
</comment>
<comment type="function">
    <text evidence="4">Lytic transglycosylase with a strong preference for naked glycan strands that lack stem peptides.</text>
</comment>
<dbReference type="NCBIfam" id="TIGR00413">
    <property type="entry name" value="rlpA"/>
    <property type="match status" value="1"/>
</dbReference>
<evidence type="ECO:0000259" key="6">
    <source>
        <dbReference type="PROSITE" id="PS51724"/>
    </source>
</evidence>
<dbReference type="Pfam" id="PF05036">
    <property type="entry name" value="SPOR"/>
    <property type="match status" value="1"/>
</dbReference>
<comment type="similarity">
    <text evidence="4 5">Belongs to the RlpA family.</text>
</comment>
<dbReference type="Proteomes" id="UP001143362">
    <property type="component" value="Unassembled WGS sequence"/>
</dbReference>
<evidence type="ECO:0000256" key="2">
    <source>
        <dbReference type="ARBA" id="ARBA00023239"/>
    </source>
</evidence>
<keyword evidence="2 4" id="KW-0456">Lyase</keyword>
<dbReference type="SUPFAM" id="SSF110997">
    <property type="entry name" value="Sporulation related repeat"/>
    <property type="match status" value="1"/>
</dbReference>
<dbReference type="InterPro" id="IPR036908">
    <property type="entry name" value="RlpA-like_sf"/>
</dbReference>
<organism evidence="7 8">
    <name type="scientific">Candidatus Litorirhabdus singularis</name>
    <dbReference type="NCBI Taxonomy" id="2518993"/>
    <lineage>
        <taxon>Bacteria</taxon>
        <taxon>Pseudomonadati</taxon>
        <taxon>Pseudomonadota</taxon>
        <taxon>Gammaproteobacteria</taxon>
        <taxon>Cellvibrionales</taxon>
        <taxon>Halieaceae</taxon>
        <taxon>Candidatus Litorirhabdus</taxon>
    </lineage>
</organism>
<evidence type="ECO:0000256" key="1">
    <source>
        <dbReference type="ARBA" id="ARBA00022729"/>
    </source>
</evidence>
<evidence type="ECO:0000256" key="5">
    <source>
        <dbReference type="RuleBase" id="RU003495"/>
    </source>
</evidence>
<dbReference type="CDD" id="cd22268">
    <property type="entry name" value="DPBB_RlpA-like"/>
    <property type="match status" value="1"/>
</dbReference>
<dbReference type="InterPro" id="IPR009009">
    <property type="entry name" value="RlpA-like_DPBB"/>
</dbReference>
<accession>A0ABT3TAN7</accession>
<keyword evidence="4" id="KW-0472">Membrane</keyword>
<dbReference type="HAMAP" id="MF_02071">
    <property type="entry name" value="RlpA"/>
    <property type="match status" value="1"/>
</dbReference>
<dbReference type="InterPro" id="IPR036680">
    <property type="entry name" value="SPOR-like_sf"/>
</dbReference>
<proteinExistence type="inferred from homology"/>
<dbReference type="Pfam" id="PF03330">
    <property type="entry name" value="DPBB_1"/>
    <property type="match status" value="1"/>
</dbReference>
<reference evidence="7" key="1">
    <citation type="submission" date="2019-02" db="EMBL/GenBank/DDBJ databases">
        <authorList>
            <person name="Li S.-H."/>
        </authorList>
    </citation>
    <scope>NUCLEOTIDE SEQUENCE</scope>
    <source>
        <strain evidence="7">IMCC14734</strain>
    </source>
</reference>
<dbReference type="InterPro" id="IPR034718">
    <property type="entry name" value="RlpA"/>
</dbReference>
<dbReference type="EMBL" id="SHNN01000001">
    <property type="protein sequence ID" value="MCX2979356.1"/>
    <property type="molecule type" value="Genomic_DNA"/>
</dbReference>
<dbReference type="RefSeq" id="WP_279243359.1">
    <property type="nucleotide sequence ID" value="NZ_SHNN01000001.1"/>
</dbReference>
<keyword evidence="4" id="KW-0564">Palmitate</keyword>
<dbReference type="Gene3D" id="2.40.40.10">
    <property type="entry name" value="RlpA-like domain"/>
    <property type="match status" value="1"/>
</dbReference>
<feature type="domain" description="SPOR" evidence="6">
    <location>
        <begin position="180"/>
        <end position="260"/>
    </location>
</feature>
<evidence type="ECO:0000313" key="7">
    <source>
        <dbReference type="EMBL" id="MCX2979356.1"/>
    </source>
</evidence>
<keyword evidence="4" id="KW-1003">Cell membrane</keyword>
<dbReference type="PANTHER" id="PTHR34183:SF1">
    <property type="entry name" value="ENDOLYTIC PEPTIDOGLYCAN TRANSGLYCOSYLASE RLPA"/>
    <property type="match status" value="1"/>
</dbReference>
<name>A0ABT3TAN7_9GAMM</name>
<dbReference type="Gene3D" id="3.30.70.1070">
    <property type="entry name" value="Sporulation related repeat"/>
    <property type="match status" value="1"/>
</dbReference>
<dbReference type="SUPFAM" id="SSF50685">
    <property type="entry name" value="Barwin-like endoglucanases"/>
    <property type="match status" value="1"/>
</dbReference>
<dbReference type="InterPro" id="IPR012997">
    <property type="entry name" value="RplA"/>
</dbReference>
<evidence type="ECO:0000256" key="4">
    <source>
        <dbReference type="HAMAP-Rule" id="MF_02071"/>
    </source>
</evidence>
<dbReference type="InterPro" id="IPR007730">
    <property type="entry name" value="SPOR-like_dom"/>
</dbReference>
<dbReference type="EC" id="4.2.2.-" evidence="4"/>
<evidence type="ECO:0000313" key="8">
    <source>
        <dbReference type="Proteomes" id="UP001143362"/>
    </source>
</evidence>
<keyword evidence="3 4" id="KW-0961">Cell wall biogenesis/degradation</keyword>
<dbReference type="PANTHER" id="PTHR34183">
    <property type="entry name" value="ENDOLYTIC PEPTIDOGLYCAN TRANSGLYCOSYLASE RLPA"/>
    <property type="match status" value="1"/>
</dbReference>
<sequence>MSSVRALLLVAGCLLVGCSSQPPDIADGKPQRSITAAEVVDAEPQPEPLRDAGNSSPYRVLGQEYTVLDSPVGYLQRGRASWYGSKFHGRLTANGEVFDTFAATAAHRTLPIPSFARVTNLENGRAIVVRVNDRGPFHENRIIDLSYGAAVKLGFAEQGTAAVEVETITVAGVVDLRGDPNASLYRYVQVASFSDPEAASRMERVLRSQVESPVATSATQVGERMVHRVRVGPLDDFERLQQLHAELESLGYANTRLMPE</sequence>